<dbReference type="PANTHER" id="PTHR38596:SF1">
    <property type="entry name" value="UPF0114 PROTEIN YQHA"/>
    <property type="match status" value="1"/>
</dbReference>
<comment type="subcellular location">
    <subcellularLocation>
        <location evidence="1 7">Cell membrane</location>
        <topology evidence="1 7">Multi-pass membrane protein</topology>
    </subcellularLocation>
</comment>
<keyword evidence="3 7" id="KW-1003">Cell membrane</keyword>
<organism evidence="8">
    <name type="scientific">Candidatus Kentrum sp. LPFa</name>
    <dbReference type="NCBI Taxonomy" id="2126335"/>
    <lineage>
        <taxon>Bacteria</taxon>
        <taxon>Pseudomonadati</taxon>
        <taxon>Pseudomonadota</taxon>
        <taxon>Gammaproteobacteria</taxon>
        <taxon>Candidatus Kentrum</taxon>
    </lineage>
</organism>
<dbReference type="EMBL" id="CAADFP010000058">
    <property type="protein sequence ID" value="VFK28088.1"/>
    <property type="molecule type" value="Genomic_DNA"/>
</dbReference>
<dbReference type="Pfam" id="PF03350">
    <property type="entry name" value="UPF0114"/>
    <property type="match status" value="1"/>
</dbReference>
<feature type="transmembrane region" description="Helical" evidence="7">
    <location>
        <begin position="141"/>
        <end position="160"/>
    </location>
</feature>
<keyword evidence="6 7" id="KW-0472">Membrane</keyword>
<evidence type="ECO:0000256" key="2">
    <source>
        <dbReference type="ARBA" id="ARBA00005774"/>
    </source>
</evidence>
<evidence type="ECO:0000256" key="7">
    <source>
        <dbReference type="HAMAP-Rule" id="MF_00143"/>
    </source>
</evidence>
<reference evidence="8" key="1">
    <citation type="submission" date="2019-02" db="EMBL/GenBank/DDBJ databases">
        <authorList>
            <person name="Gruber-Vodicka R. H."/>
            <person name="Seah K. B. B."/>
        </authorList>
    </citation>
    <scope>NUCLEOTIDE SEQUENCE</scope>
    <source>
        <strain evidence="8">BECK_S312</strain>
        <strain evidence="9">BECK_S426</strain>
    </source>
</reference>
<evidence type="ECO:0000256" key="4">
    <source>
        <dbReference type="ARBA" id="ARBA00022692"/>
    </source>
</evidence>
<dbReference type="EMBL" id="CAADFM010000020">
    <property type="protein sequence ID" value="VFK08775.1"/>
    <property type="molecule type" value="Genomic_DNA"/>
</dbReference>
<accession>A0A450VVI4</accession>
<protein>
    <recommendedName>
        <fullName evidence="7">UPF0114 protein BECKLPF1236A_GA0070988_1002021</fullName>
    </recommendedName>
</protein>
<dbReference type="PANTHER" id="PTHR38596">
    <property type="entry name" value="UPF0114 PROTEIN YQHA"/>
    <property type="match status" value="1"/>
</dbReference>
<dbReference type="AlphaFoldDB" id="A0A450VVI4"/>
<keyword evidence="4 7" id="KW-0812">Transmembrane</keyword>
<feature type="transmembrane region" description="Helical" evidence="7">
    <location>
        <begin position="17"/>
        <end position="36"/>
    </location>
</feature>
<keyword evidence="5 7" id="KW-1133">Transmembrane helix</keyword>
<dbReference type="InterPro" id="IPR020761">
    <property type="entry name" value="UPF0114_bac"/>
</dbReference>
<evidence type="ECO:0000256" key="1">
    <source>
        <dbReference type="ARBA" id="ARBA00004651"/>
    </source>
</evidence>
<sequence>MILKPSIENALYASRRLLAPIYLGLGLILLALGIKFSQKIPHVFTMILVITEKDLVLIALGAIGFAMLGGLVISVVFSGYEIFISRLKFDSERKPSCLGRLDAISSRSKITVSIATSIVMTSSAHLLRLFMDVEHTSNDKLVWYVVIHMTLVLSAVALGYSGRMASHR</sequence>
<comment type="similarity">
    <text evidence="2 7">Belongs to the UPF0114 family.</text>
</comment>
<evidence type="ECO:0000256" key="6">
    <source>
        <dbReference type="ARBA" id="ARBA00023136"/>
    </source>
</evidence>
<proteinExistence type="inferred from homology"/>
<feature type="transmembrane region" description="Helical" evidence="7">
    <location>
        <begin position="56"/>
        <end position="84"/>
    </location>
</feature>
<dbReference type="InterPro" id="IPR005134">
    <property type="entry name" value="UPF0114"/>
</dbReference>
<evidence type="ECO:0000256" key="5">
    <source>
        <dbReference type="ARBA" id="ARBA00022989"/>
    </source>
</evidence>
<evidence type="ECO:0000313" key="8">
    <source>
        <dbReference type="EMBL" id="VFK08775.1"/>
    </source>
</evidence>
<name>A0A450VVI4_9GAMM</name>
<evidence type="ECO:0000313" key="9">
    <source>
        <dbReference type="EMBL" id="VFK28088.1"/>
    </source>
</evidence>
<evidence type="ECO:0000256" key="3">
    <source>
        <dbReference type="ARBA" id="ARBA00022475"/>
    </source>
</evidence>
<dbReference type="GO" id="GO:0005886">
    <property type="term" value="C:plasma membrane"/>
    <property type="evidence" value="ECO:0007669"/>
    <property type="project" value="UniProtKB-SubCell"/>
</dbReference>
<gene>
    <name evidence="8" type="ORF">BECKLPF1236A_GA0070988_1002021</name>
    <name evidence="9" type="ORF">BECKLPF1236C_GA0070990_100585</name>
</gene>
<dbReference type="HAMAP" id="MF_00143">
    <property type="entry name" value="UPF0114"/>
    <property type="match status" value="1"/>
</dbReference>